<evidence type="ECO:0000256" key="4">
    <source>
        <dbReference type="ARBA" id="ARBA00022989"/>
    </source>
</evidence>
<dbReference type="EMBL" id="MJAT01000035">
    <property type="protein sequence ID" value="OEH84984.1"/>
    <property type="molecule type" value="Genomic_DNA"/>
</dbReference>
<dbReference type="Pfam" id="PF07694">
    <property type="entry name" value="5TM-5TMR_LYT"/>
    <property type="match status" value="1"/>
</dbReference>
<gene>
    <name evidence="8" type="ORF">BHU72_07275</name>
</gene>
<feature type="transmembrane region" description="Helical" evidence="6">
    <location>
        <begin position="30"/>
        <end position="47"/>
    </location>
</feature>
<feature type="transmembrane region" description="Helical" evidence="6">
    <location>
        <begin position="93"/>
        <end position="111"/>
    </location>
</feature>
<protein>
    <recommendedName>
        <fullName evidence="7">Signal transduction histidine kinase 5TM receptor LytS transmembrane region domain-containing protein</fullName>
    </recommendedName>
</protein>
<dbReference type="InterPro" id="IPR011620">
    <property type="entry name" value="Sig_transdc_His_kinase_LytS_TM"/>
</dbReference>
<keyword evidence="2" id="KW-1003">Cell membrane</keyword>
<dbReference type="GO" id="GO:0005886">
    <property type="term" value="C:plasma membrane"/>
    <property type="evidence" value="ECO:0007669"/>
    <property type="project" value="UniProtKB-SubCell"/>
</dbReference>
<accession>A0A1E5L4K1</accession>
<dbReference type="OrthoDB" id="9815750at2"/>
<proteinExistence type="predicted"/>
<comment type="caution">
    <text evidence="8">The sequence shown here is derived from an EMBL/GenBank/DDBJ whole genome shotgun (WGS) entry which is preliminary data.</text>
</comment>
<evidence type="ECO:0000313" key="9">
    <source>
        <dbReference type="Proteomes" id="UP000095255"/>
    </source>
</evidence>
<keyword evidence="4 6" id="KW-1133">Transmembrane helix</keyword>
<organism evidence="8 9">
    <name type="scientific">Desulfuribacillus stibiiarsenatis</name>
    <dbReference type="NCBI Taxonomy" id="1390249"/>
    <lineage>
        <taxon>Bacteria</taxon>
        <taxon>Bacillati</taxon>
        <taxon>Bacillota</taxon>
        <taxon>Desulfuribacillia</taxon>
        <taxon>Desulfuribacillales</taxon>
        <taxon>Desulfuribacillaceae</taxon>
        <taxon>Desulfuribacillus</taxon>
    </lineage>
</organism>
<evidence type="ECO:0000256" key="3">
    <source>
        <dbReference type="ARBA" id="ARBA00022692"/>
    </source>
</evidence>
<dbReference type="AlphaFoldDB" id="A0A1E5L4K1"/>
<keyword evidence="3 6" id="KW-0812">Transmembrane</keyword>
<dbReference type="Proteomes" id="UP000095255">
    <property type="component" value="Unassembled WGS sequence"/>
</dbReference>
<dbReference type="STRING" id="1390249.BHU72_07275"/>
<evidence type="ECO:0000256" key="5">
    <source>
        <dbReference type="ARBA" id="ARBA00023136"/>
    </source>
</evidence>
<evidence type="ECO:0000259" key="7">
    <source>
        <dbReference type="Pfam" id="PF07694"/>
    </source>
</evidence>
<name>A0A1E5L4K1_9FIRM</name>
<sequence length="139" mass="15831">MANIFFILSYIALYQYQIQGKIQILTHQTFLGSISVITILACMSVPIEIDKGMIFDFRYIPFTIGVLYGGWRTAIVLFFTILAYRFYIGGVGVYLTLIGTSLGLTMLLVFLNSRDITKKKNIEFHSLIISLKYPVLIKN</sequence>
<dbReference type="GO" id="GO:0071555">
    <property type="term" value="P:cell wall organization"/>
    <property type="evidence" value="ECO:0007669"/>
    <property type="project" value="InterPro"/>
</dbReference>
<evidence type="ECO:0000313" key="8">
    <source>
        <dbReference type="EMBL" id="OEH84984.1"/>
    </source>
</evidence>
<feature type="transmembrane region" description="Helical" evidence="6">
    <location>
        <begin position="59"/>
        <end position="87"/>
    </location>
</feature>
<evidence type="ECO:0000256" key="6">
    <source>
        <dbReference type="SAM" id="Phobius"/>
    </source>
</evidence>
<feature type="domain" description="Signal transduction histidine kinase 5TM receptor LytS transmembrane region" evidence="7">
    <location>
        <begin position="24"/>
        <end position="109"/>
    </location>
</feature>
<comment type="subcellular location">
    <subcellularLocation>
        <location evidence="1">Cell membrane</location>
        <topology evidence="1">Multi-pass membrane protein</topology>
    </subcellularLocation>
</comment>
<keyword evidence="5 6" id="KW-0472">Membrane</keyword>
<evidence type="ECO:0000256" key="1">
    <source>
        <dbReference type="ARBA" id="ARBA00004651"/>
    </source>
</evidence>
<evidence type="ECO:0000256" key="2">
    <source>
        <dbReference type="ARBA" id="ARBA00022475"/>
    </source>
</evidence>
<keyword evidence="9" id="KW-1185">Reference proteome</keyword>
<dbReference type="GO" id="GO:0000155">
    <property type="term" value="F:phosphorelay sensor kinase activity"/>
    <property type="evidence" value="ECO:0007669"/>
    <property type="project" value="InterPro"/>
</dbReference>
<reference evidence="8 9" key="1">
    <citation type="submission" date="2016-09" db="EMBL/GenBank/DDBJ databases">
        <title>Desulfuribacillus arsenicus sp. nov., an obligately anaerobic, dissimilatory arsenic- and antimonate-reducing bacterium isolated from anoxic sediments.</title>
        <authorList>
            <person name="Abin C.A."/>
            <person name="Hollibaugh J.T."/>
        </authorList>
    </citation>
    <scope>NUCLEOTIDE SEQUENCE [LARGE SCALE GENOMIC DNA]</scope>
    <source>
        <strain evidence="8 9">MLFW-2</strain>
    </source>
</reference>